<keyword evidence="1" id="KW-0812">Transmembrane</keyword>
<dbReference type="Proteomes" id="UP001254608">
    <property type="component" value="Unassembled WGS sequence"/>
</dbReference>
<keyword evidence="3" id="KW-1185">Reference proteome</keyword>
<keyword evidence="1" id="KW-1133">Transmembrane helix</keyword>
<organism evidence="2 3">
    <name type="scientific">Banduia mediterranea</name>
    <dbReference type="NCBI Taxonomy" id="3075609"/>
    <lineage>
        <taxon>Bacteria</taxon>
        <taxon>Pseudomonadati</taxon>
        <taxon>Pseudomonadota</taxon>
        <taxon>Gammaproteobacteria</taxon>
        <taxon>Nevskiales</taxon>
        <taxon>Algiphilaceae</taxon>
        <taxon>Banduia</taxon>
    </lineage>
</organism>
<reference evidence="2 3" key="1">
    <citation type="submission" date="2023-09" db="EMBL/GenBank/DDBJ databases">
        <authorList>
            <person name="Rey-Velasco X."/>
        </authorList>
    </citation>
    <scope>NUCLEOTIDE SEQUENCE [LARGE SCALE GENOMIC DNA]</scope>
    <source>
        <strain evidence="2 3">W345</strain>
    </source>
</reference>
<dbReference type="EMBL" id="JAVRIC010000025">
    <property type="protein sequence ID" value="MDT0498701.1"/>
    <property type="molecule type" value="Genomic_DNA"/>
</dbReference>
<name>A0ABU2WLG0_9GAMM</name>
<protein>
    <submittedName>
        <fullName evidence="2">Uncharacterized protein</fullName>
    </submittedName>
</protein>
<feature type="transmembrane region" description="Helical" evidence="1">
    <location>
        <begin position="21"/>
        <end position="44"/>
    </location>
</feature>
<dbReference type="RefSeq" id="WP_311366114.1">
    <property type="nucleotide sequence ID" value="NZ_JAVRIC010000025.1"/>
</dbReference>
<comment type="caution">
    <text evidence="2">The sequence shown here is derived from an EMBL/GenBank/DDBJ whole genome shotgun (WGS) entry which is preliminary data.</text>
</comment>
<proteinExistence type="predicted"/>
<evidence type="ECO:0000313" key="3">
    <source>
        <dbReference type="Proteomes" id="UP001254608"/>
    </source>
</evidence>
<sequence length="49" mass="5648">MNGDKADSKRSQWMSRLAQAGFWFFLIKGLLWLLVPATAAWFGFDFLAH</sequence>
<evidence type="ECO:0000256" key="1">
    <source>
        <dbReference type="SAM" id="Phobius"/>
    </source>
</evidence>
<accession>A0ABU2WLG0</accession>
<keyword evidence="1" id="KW-0472">Membrane</keyword>
<evidence type="ECO:0000313" key="2">
    <source>
        <dbReference type="EMBL" id="MDT0498701.1"/>
    </source>
</evidence>
<gene>
    <name evidence="2" type="ORF">RM530_15230</name>
</gene>